<proteinExistence type="predicted"/>
<name>A0A9D5H0U7_PEA</name>
<keyword evidence="2" id="KW-1185">Reference proteome</keyword>
<comment type="caution">
    <text evidence="1">The sequence shown here is derived from an EMBL/GenBank/DDBJ whole genome shotgun (WGS) entry which is preliminary data.</text>
</comment>
<dbReference type="Gramene" id="Psat01G0550000-T1">
    <property type="protein sequence ID" value="KAI5448097.1"/>
    <property type="gene ID" value="KIW84_015500"/>
</dbReference>
<reference evidence="1 2" key="1">
    <citation type="journal article" date="2022" name="Nat. Genet.">
        <title>Improved pea reference genome and pan-genome highlight genomic features and evolutionary characteristics.</title>
        <authorList>
            <person name="Yang T."/>
            <person name="Liu R."/>
            <person name="Luo Y."/>
            <person name="Hu S."/>
            <person name="Wang D."/>
            <person name="Wang C."/>
            <person name="Pandey M.K."/>
            <person name="Ge S."/>
            <person name="Xu Q."/>
            <person name="Li N."/>
            <person name="Li G."/>
            <person name="Huang Y."/>
            <person name="Saxena R.K."/>
            <person name="Ji Y."/>
            <person name="Li M."/>
            <person name="Yan X."/>
            <person name="He Y."/>
            <person name="Liu Y."/>
            <person name="Wang X."/>
            <person name="Xiang C."/>
            <person name="Varshney R.K."/>
            <person name="Ding H."/>
            <person name="Gao S."/>
            <person name="Zong X."/>
        </authorList>
    </citation>
    <scope>NUCLEOTIDE SEQUENCE [LARGE SCALE GENOMIC DNA]</scope>
    <source>
        <strain evidence="1 2">cv. Zhongwan 6</strain>
    </source>
</reference>
<dbReference type="GO" id="GO:0003676">
    <property type="term" value="F:nucleic acid binding"/>
    <property type="evidence" value="ECO:0007669"/>
    <property type="project" value="InterPro"/>
</dbReference>
<dbReference type="PANTHER" id="PTHR48475">
    <property type="entry name" value="RIBONUCLEASE H"/>
    <property type="match status" value="1"/>
</dbReference>
<sequence length="432" mass="49465">MLPFALHGYRTSVRTSTGATPYSLVYGMEAVLPVEVEIPSLRVLLDVKLDEAEWIRTRFNKLSLIEEKRMAAICHGQLYQSRMKRAFDQKVLTTVLPQAFVSEHTLPSRVDSARLYIPSGVDSARLYLPSISGCSLEFEARSIIPMPDPWFLSLKQNLGTVSVFASPAESSLADRGCQNHYRFPQQQPCQGPEDGDHFPSRSPCLSLAFYPAFRIPACRIILHCILPNRVAFPFSWSITPLKNSNIRIKCHWPMRRLYYLSLFLSMLTGMKFFRYSDRSGIQANFPVFRPKWHSGQFSGIQTEMAFRPVSDIQIEVAFRPISDIQIEVAFRPISDIHIEVAFRPVFGIQTEVAFRPVFRCSDRRSFRRSGRCNLWHSGQFSDVQIEEVSDVQVDATCGIQANFLMFRSKKFPTFRSTQLVAFRPASRCSDRY</sequence>
<accession>A0A9D5H0U7</accession>
<organism evidence="1 2">
    <name type="scientific">Pisum sativum</name>
    <name type="common">Garden pea</name>
    <name type="synonym">Lathyrus oleraceus</name>
    <dbReference type="NCBI Taxonomy" id="3888"/>
    <lineage>
        <taxon>Eukaryota</taxon>
        <taxon>Viridiplantae</taxon>
        <taxon>Streptophyta</taxon>
        <taxon>Embryophyta</taxon>
        <taxon>Tracheophyta</taxon>
        <taxon>Spermatophyta</taxon>
        <taxon>Magnoliopsida</taxon>
        <taxon>eudicotyledons</taxon>
        <taxon>Gunneridae</taxon>
        <taxon>Pentapetalae</taxon>
        <taxon>rosids</taxon>
        <taxon>fabids</taxon>
        <taxon>Fabales</taxon>
        <taxon>Fabaceae</taxon>
        <taxon>Papilionoideae</taxon>
        <taxon>50 kb inversion clade</taxon>
        <taxon>NPAAA clade</taxon>
        <taxon>Hologalegina</taxon>
        <taxon>IRL clade</taxon>
        <taxon>Fabeae</taxon>
        <taxon>Lathyrus</taxon>
    </lineage>
</organism>
<dbReference type="InterPro" id="IPR036397">
    <property type="entry name" value="RNaseH_sf"/>
</dbReference>
<protein>
    <submittedName>
        <fullName evidence="1">Uncharacterized protein</fullName>
    </submittedName>
</protein>
<dbReference type="EMBL" id="JAMSHJ010000001">
    <property type="protein sequence ID" value="KAI5448097.1"/>
    <property type="molecule type" value="Genomic_DNA"/>
</dbReference>
<dbReference type="AlphaFoldDB" id="A0A9D5H0U7"/>
<dbReference type="Gene3D" id="3.30.420.10">
    <property type="entry name" value="Ribonuclease H-like superfamily/Ribonuclease H"/>
    <property type="match status" value="1"/>
</dbReference>
<evidence type="ECO:0000313" key="1">
    <source>
        <dbReference type="EMBL" id="KAI5448097.1"/>
    </source>
</evidence>
<gene>
    <name evidence="1" type="ORF">KIW84_015500</name>
</gene>
<evidence type="ECO:0000313" key="2">
    <source>
        <dbReference type="Proteomes" id="UP001058974"/>
    </source>
</evidence>
<dbReference type="PANTHER" id="PTHR48475:SF1">
    <property type="entry name" value="RNASE H TYPE-1 DOMAIN-CONTAINING PROTEIN"/>
    <property type="match status" value="1"/>
</dbReference>
<dbReference type="Proteomes" id="UP001058974">
    <property type="component" value="Chromosome 1"/>
</dbReference>